<keyword evidence="3" id="KW-1185">Reference proteome</keyword>
<proteinExistence type="predicted"/>
<protein>
    <submittedName>
        <fullName evidence="2">Uncharacterized protein</fullName>
    </submittedName>
</protein>
<organism evidence="2 3">
    <name type="scientific">Catenaria anguillulae PL171</name>
    <dbReference type="NCBI Taxonomy" id="765915"/>
    <lineage>
        <taxon>Eukaryota</taxon>
        <taxon>Fungi</taxon>
        <taxon>Fungi incertae sedis</taxon>
        <taxon>Blastocladiomycota</taxon>
        <taxon>Blastocladiomycetes</taxon>
        <taxon>Blastocladiales</taxon>
        <taxon>Catenariaceae</taxon>
        <taxon>Catenaria</taxon>
    </lineage>
</organism>
<evidence type="ECO:0000256" key="1">
    <source>
        <dbReference type="SAM" id="MobiDB-lite"/>
    </source>
</evidence>
<feature type="compositionally biased region" description="Low complexity" evidence="1">
    <location>
        <begin position="244"/>
        <end position="267"/>
    </location>
</feature>
<dbReference type="AlphaFoldDB" id="A0A1Y2HPK8"/>
<evidence type="ECO:0000313" key="3">
    <source>
        <dbReference type="Proteomes" id="UP000193411"/>
    </source>
</evidence>
<name>A0A1Y2HPK8_9FUNG</name>
<feature type="region of interest" description="Disordered" evidence="1">
    <location>
        <begin position="230"/>
        <end position="283"/>
    </location>
</feature>
<dbReference type="Proteomes" id="UP000193411">
    <property type="component" value="Unassembled WGS sequence"/>
</dbReference>
<comment type="caution">
    <text evidence="2">The sequence shown here is derived from an EMBL/GenBank/DDBJ whole genome shotgun (WGS) entry which is preliminary data.</text>
</comment>
<reference evidence="2 3" key="1">
    <citation type="submission" date="2016-07" db="EMBL/GenBank/DDBJ databases">
        <title>Pervasive Adenine N6-methylation of Active Genes in Fungi.</title>
        <authorList>
            <consortium name="DOE Joint Genome Institute"/>
            <person name="Mondo S.J."/>
            <person name="Dannebaum R.O."/>
            <person name="Kuo R.C."/>
            <person name="Labutti K."/>
            <person name="Haridas S."/>
            <person name="Kuo A."/>
            <person name="Salamov A."/>
            <person name="Ahrendt S.R."/>
            <person name="Lipzen A."/>
            <person name="Sullivan W."/>
            <person name="Andreopoulos W.B."/>
            <person name="Clum A."/>
            <person name="Lindquist E."/>
            <person name="Daum C."/>
            <person name="Ramamoorthy G.K."/>
            <person name="Gryganskyi A."/>
            <person name="Culley D."/>
            <person name="Magnuson J.K."/>
            <person name="James T.Y."/>
            <person name="O'Malley M.A."/>
            <person name="Stajich J.E."/>
            <person name="Spatafora J.W."/>
            <person name="Visel A."/>
            <person name="Grigoriev I.V."/>
        </authorList>
    </citation>
    <scope>NUCLEOTIDE SEQUENCE [LARGE SCALE GENOMIC DNA]</scope>
    <source>
        <strain evidence="2 3">PL171</strain>
    </source>
</reference>
<evidence type="ECO:0000313" key="2">
    <source>
        <dbReference type="EMBL" id="ORZ36547.1"/>
    </source>
</evidence>
<feature type="compositionally biased region" description="Basic and acidic residues" evidence="1">
    <location>
        <begin position="230"/>
        <end position="243"/>
    </location>
</feature>
<gene>
    <name evidence="2" type="ORF">BCR44DRAFT_91138</name>
</gene>
<dbReference type="EMBL" id="MCFL01000016">
    <property type="protein sequence ID" value="ORZ36547.1"/>
    <property type="molecule type" value="Genomic_DNA"/>
</dbReference>
<sequence>MSQWKLHSTQFDTTNNQLNLATMAMIATHEAKSVLRLSNVSETCRKCFRGGNDCTTSIRAGDLVLSELVRLDTGATLRRYSHLETCIGKHLHRNLPSAKSALATLHPLDYDWYCDRISRDRTAIDDAAFLETDADARARKLDVAKLEAIRREQDEYDARVVMEAEAARADKQAAQAANKQHVAAFGVDARAVWYKAWDVHQHKTGPMLLKSSPVFGWDVVKDELRELEAKQNEEAAKEAEKKAAAQAETQGEGSAATASSSAAADSANVGEKDLENEWQGDEP</sequence>
<accession>A0A1Y2HPK8</accession>